<dbReference type="Pfam" id="PF16184">
    <property type="entry name" value="Cadherin_3"/>
    <property type="match status" value="3"/>
</dbReference>
<dbReference type="EMBL" id="JBAKAP010000001">
    <property type="protein sequence ID" value="MEL0615252.1"/>
    <property type="molecule type" value="Genomic_DNA"/>
</dbReference>
<keyword evidence="1" id="KW-0732">Signal</keyword>
<evidence type="ECO:0000256" key="4">
    <source>
        <dbReference type="SAM" id="MobiDB-lite"/>
    </source>
</evidence>
<organism evidence="6 7">
    <name type="scientific">Cobetia marina</name>
    <name type="common">Deleya marina</name>
    <dbReference type="NCBI Taxonomy" id="28258"/>
    <lineage>
        <taxon>Bacteria</taxon>
        <taxon>Pseudomonadati</taxon>
        <taxon>Pseudomonadota</taxon>
        <taxon>Gammaproteobacteria</taxon>
        <taxon>Oceanospirillales</taxon>
        <taxon>Halomonadaceae</taxon>
        <taxon>Cobetia</taxon>
    </lineage>
</organism>
<dbReference type="NCBIfam" id="NF012211">
    <property type="entry name" value="tand_rpt_95"/>
    <property type="match status" value="1"/>
</dbReference>
<dbReference type="InterPro" id="IPR002126">
    <property type="entry name" value="Cadherin-like_dom"/>
</dbReference>
<feature type="compositionally biased region" description="Polar residues" evidence="4">
    <location>
        <begin position="2479"/>
        <end position="2509"/>
    </location>
</feature>
<dbReference type="NCBIfam" id="TIGR01965">
    <property type="entry name" value="VCBS_repeat"/>
    <property type="match status" value="38"/>
</dbReference>
<sequence>MTDSGDTDGDGNADEYKLELTLDDDAIAAGAAFSTGGTSVELEGTAEEISAALADLSVTPGQDYTTDITLSMTLTEDGEARDSFDFVATLSAVNDNPVLVDPSATVTEEGSYTFSMEALGLSDPDVTSGEQSYDQLIIEIDTLPTNGTLTFKGSPVAVGSTFDATQLGQLVYTQDGSDVAAGDTDSFAISVVDGAGGTASSTLNIALEPLNSAPSIESEPVQFEGESTSLGLTYSDEESAHADAAENATVTITDFGNLAERGTLFLDVDGDGEVDADEIIDSQDSDYATFSADQLELLSFAHDGDEPDAVSPYFTVSVTDAGGGEVSGAELTTVRTVDITILENDDDPTLTPSTVALDSTANADSTVAITTASLNAEDPDSTAAQLAYSIATEPTYGQIQLNIGTQASPQWIELIAGTTFTQEQIDDGLVRYVQTETAPEGTTSDTGFTFTLVDSEFKAFDEAGDAGTWGGVATPTVGTLTFTVDDGDGGEGVDPLAEIAFVPTNTGLAVNEAISSTESTTITNSDLQYSVTAGAYTFPTNQIVYTVSSLPENGTLYVDGVALNAYGSFTQADIDAGLVTFLQDGSEDHDSSFAFIVTNGGDFSESDTFSLSSTPVNDAPVAGDSTVGVLEQTDDILDFDGNIVSEGNDGTVYLTEEDVVFSDVDDSEEGLDGEGEVDDLWFQITTTELSGGILEVWNGSSWESASSDVWYSRDLLTTSADGEDSGLRYVHAGGEQVDQDDATNSDIIDSFDFIVRDDLDSPDNFYDTVTTDPADTTAETGNVSNTGTVTIEVTPFNDAPLIPLTADADDQTVVDSDGVSSTSANNVLTLGEGESSVISNSLLQAVDSDNTTNQSTYVLTSVPDNGTLTLNGKVLRVGSSFTQTDIDNGLLKYEHDGGETRADDFTFTVSDGPLTTQEATFSIAITPLNDSPEITSAQPDDRLIPSGALETLSLAGAFTVGDVDILDSETGLGVDEGETETDSITVTLTLKDENGDVVPVTDALLTALPTGSDSTVTTDGNTLVIEGTLSAVQSSLDSLEVQMVLTGEAGDFDERWTVEAVVDDRLDDGSLNGGDANQDNETIGDDFNTATASIELWVSTVNDAPVVTLPDTDGLTVTEDGGYQNIGTITVTDADSFDTDITVVLSVPNGTLQITDAGDVTVSNDGTDTITLVGTQEELATALANVQYQPDANDNGTVALTVTATDTDLHGDSTALTTVATSDITITAVNDEPVLTSTTPVQTMDDGQPLTITGVTVSDPDDSAQDVFNDVQTITVSIDESGAQGALSMTDGIVSADGTEVTLTGTLDDINDALATLVFTADDTDADATATLNFSFSDDGNGDQAVLTALTATAAVTINISGTNDAPTISAPTGTTTVAEDGSLTLSELGVTLDDADDFGADNLTLTLTVEHGTFSNGTNTITFTGTVASLQASLDSEVYTPAADFYGEDTLSIVFNDAGNTGQGGAQIATRDITLAVTPVNDRPLAAGTAERVTSVAEDTAAEDIAGTGLYALLVNQYDDTTDDQTDENGNTDATTETDLSYVAITGNSSDSDQGTWQVLVGTEWVDVPTDVSDSSALVVAADADIRFVPADDFNGEPGALTVRLGDNSDTDIDTSDSATDLFDLSDDANGNLGDQTGVWSSRTIAINTSITAVNDAPTTPDDSVILAAINEDDTDPAGATVADLVGDNFDDASADDQTQEAVSGGSSANALAGIAITSNPSDDTEGTWQYSTDGGDSWVDVPDDVSASNALVLSTTDSVRFLPAEDFNGDPAGLTYVVADDSEGDVTSGASVSVSTFDETGIWSSVDDADTITTTVNAINDAPVLTGSTAPQAFAISVAENDGAGTGSAEVALVSGASLSDVDTALVGDNFGGGTITVSIDAATDADVFSVDDSLDGIASTSLVDGTLTVTLDSGTTAAQVSALIDSLTYQNTSDDPDTDTRAYTVVVNDGNNDGLAEIDGDSLASNTLTGYLKVVDNNDDPVAVADADSTDEGVALSATDTTSLLDNDTDLDTPTTDFTITQVNGNTGGVGTAVSGSDGGDFTVNADGTWSFDPGADFDGLTEGESAVTTITYQVSDGEGGVSTATVSVTVNGVDDIPTLTPDTGNVTEDTNVSADDELTTSGTLDAGTGGDTGEDKFSAETVTGTYGELTVDADGNWTYSADNTQSVIQQLNLGATLTDTLTVTNADGVTQTTVSITITGVNDAPVAVADTGTTAENADLSVAAAAGVLANDTDIDTGSTSTVSQVAGTTSGVGTAVAMTGGGTVAIAADGSYVFAPGTDFDDLAVGEAATTTVAYTVRDDNGAESSNTLTITVTGAQDAPEIAVEGADSAAESLTETDASLATSGTLSVSDLDTTDTVTASVTTVTADGDTDTLDNADLLGMLSVDEGTLVDAASNDGTLSWSFDSSSVEGEAFDHLAAGESLVLTYTVEVEDSQGGTAQQDITITINGTNDAPVIALEGGDSDSAALTESDAPLSTSGTLSVSDLDTTDEVTPSVESVASTGDTNDLTNAELLSMFSVDADAIIDDASNDGTLTWEFDSSSVGGDAFDYLAVGETLELAYTVLVTDSEGATAEQVVTITITGSNDAPQLVAGEQPENQSGNDGEAITPFIVADAFTDIDNDADLTYSAVNLPDGIEIDPTTGEISGTLSPDASIGGDNDDGIYTVTLTGTDENGATVTTTFTWTVANVAPQAFDNTAELDEGVAISDTSTTTGNVLSDGDTNGDVDVDGGNDTDTLIVSAVGAGANAGTDTTAGSAVTGTYGSVTIAEDGSYTYTLDNTNADVQALAVGESLNETFTYQISDGQGGFDTALLTITTNGTNDAPVIAIEGDDAATAALDESDIALSATGTLSVSDLDTSDTVTPSVTAVASSGDTNDLTNAELLAMLSVDADAIIDGASNDGTLNWAFDSSSADAEAFDYLGEGETLVLNYTVLVTDSEGATAEQVVTITITGSNDAPVLSADPDDQPEDQSNVDGEAITPFTVADAFTDIDTTATLTYSADVLPDGLSIDSATGEISGTLTSDASQGGVEGVYTITLTATDEFGADVSTTLTWTVANVDPVAENDAAFIDEGVASSDASDVTGNVLGATGAGANDEADSDGGNDDDALIVSGVAFGAVPAAFSSAGDSVSGNYGAVAILDDGSYTYSLDNTDEDVQALAVGQVLSETFTYQVSDGQGGFDTALLTVTINGTNDAPVIALEGDDSAAESLTETDDTLATSGTLSVSDLDTSDSVTPSVESVATTGNVDGLSDAELLGMLSVDADAIIDGVSNDGTLNWDFDSSSVAGEAFDHLAVGESLVLDYTVLVTDSQGATAEQVVSITINGTNDAPIIAIGGDDSVSAALTESDIPLNATGTLSVSDLDTSDEVTPSVASVVSTGDTNDLTDAELLDMLSVDADAIIDAASNDGTLTWKFDSSSAAGEAFDHLAVGETLELDYTVVVTDSQGATAEQVVTITITGTNDAPVLVADEQPADQSDNDGDTITPFFVADAFTDVDNDAVLSFSADNLPDGIAIDPTTGEISGTLSPDASIGGDNADGTYTVTLTATDENGATVTTTFTWTVANVAPEAYDNVADLEEGVATGDTSTTTGNVLTDAEPDTDTDGGNDSDALIVSGIGAGANAGTASAVDTDVTGTYGSITIAEDGSYTYTLDNTNADVQALAVGESLNETFTYQISDGQGGFDTALLTITINSTNDAPVIDIDADDSASASLTETDATLNASGTLSVSDVDTTDEVTPSVASVVSTGDTNGLSNAELLSMLSVDADAIIGDASTEGTLNWEFDSSSVEGEAFDHLAVGETLELDYTVLVTDSQGATAEQVVTITITGTNDAPVLVTDEQPAGQSDNDGDTITPFFVADAFTDVDNDAVLSFSADNLPDGIAIDPTSGEISGTLSPDASIGGDNDDGIYTVTLTATDEHGAIVTTTFTWAVANVAPEAYDNVADLEEGIATGDSSTTTGNVLTDAEPDTDTDGGNDSDALIVSGIGAGANAGTASAVDTEVTGTYGSITVAEDGSYTYTLDNTNADVQALAVGESLNETFTYQISDGQGGFDTALISITINGSNDAPVIALEGDDSAAESLTETDDTLTTSGTLSVSDLDTTDDVTPSVTAVTATGDTDGLTNAELLGMLSVDADAIIDGVSNDGTLNWTFDSSSVAGEAFDHLAVGESLVLDYTVVVTDSQGVTAEQVVSITINGSNDAPVIALEGDDSAAESLTETDATLTTAGTLSVSDLDTTDEVTPSVTAVTAIGDTDGLSNDQLLSMLSVDADAIIANTENDGTLNWNFDSSSVAGEAFGHLAVGESLVLDYTVVVTDSQGVTAEQAVSITINGSNDAPVIALEGDDSAVESLTETDAPLTTAGTLSVSDLDTTDEVTPSVTAVTATGDTDGLTNAELLGMLSVDADAIIANTENDGTLNWTFDSASVEGEAFDHLAVGESLVLDYTVVVTDSQGATAEQVVQITINGSNDAPVIAIEGDDSAAESLTETDDTLTTAGTLSVSDLDTTDEVTPSVTAVTATGDTDGLSNDQLLSMLSVDADAIIANTENDGTLNWTFDSANVAGEAFDHLAVGESLVLDYTVVVTDSQGETAEQVVSITINGSNDAPVIAIDGDDSASEALTETDDTLATSGRLSVSDLDTTDDVTPSVTAVTATGDTDGLSNAELLGMLSVDAEAIIDGVSNDGTLNWTFDSSSVAGEAFDHLAVGESLVLDYTVVVTDSQGVTAEQVVSITINGSNDAPVIALEGDDSAAESLTETDDTLTTAGTLSVSDLDTTDEVTPSVTAVTATGDTDGLSNDQLLSMLSVDADAIIANTENDGTLNWTFDSASVEGEAFDHLAVGESLVLDYTVVVTDSQGVTAEQVVSITINGSNDAPVIALEGDDSAAESLTETDATLATAGTISVSDLDTTDDVTPSVTAVTATGDTDGLSNDQLLSMLSVDADAIIDGVSNDGTLNWTFDSSSVSGEAFDHLAVGESLVLDYTVVVTDSQGATADQVVSITINGSNDAPVIALEGDDSAAESLTETDDTLTTAGTLSVSDLDTTDEVTPSVTAVTATGDTDGLSNAELLGMLSVDADAIIDGVSNDGTLNWTFDSSSVAGEAFDHLAVGESLVLDYTVVVTDSQGVTAEQVVSITINGSNDAPVIAIEGDDSASESLTETDDTLTTAGTLSVSDLDTTDEVTPSVTAVTATGDTDGLSNVELLGMLSVDADAIIDGVSNDGTLNWTFDSSSVAGEAFDHLAVGESLVLDYTVVVTDSQGATAEQVVQITINGSNDAPVIAIEGDDSASESLTETDDTLTTAGTLSVSDLDTTDEVTPSVTAVTATGDTDGLSNVELLGMLSVDADAIIDGVSNDGTLNWTFDSSSVEGEAFDHLAVGESLVLDYTVVVTDSQGVTAEQVVSITINGSNDAPVIAIEGDDSAVESLTETDDTLTTSGTLSVSDLDTTDEVTPSVTAVTATGDTDGLSNAELLSMLSVDADAIIANTENDGTLNWTFDSASVEGEAFDHLAVGESLVLDYTVVVTDSQGVTAEQVVTITINGSNDAPVIALKGDDSAAESLTETDDTLTTAGTLSVSDLDTTDEVTPSVTAVAADGDVDGLTNDQLLGMLSVDADAIIDGVSNDGTLNWTFDSSSVAGEAFDHLALGESLVLDYTVVVTDSQGVTAEQVVSITINGSNDTPVIAIDGDDSAVESLTETDAPLTTAGTLSVSDLDTTDEVTPSVTAVTAIGDTDGLSNDQLLSMLSVDADAIIANTENDGTLNWTFDSSSVAGEAFDHLAVGESLVLDYTVVVTDSQGVTAEQVVSITINGSNDAPVIAIEGDDSAVESLTETDAPLTTAGTLSVSDLDTTDEVTPSVTAVTAIGDTDGLSNDQLLSMLSVDADAIIANTENDGTLNWTFDSSSVAGEAFDHLAVGESLVLDYTVIVTDSQGVTAEQVVSITINGSNDAPVIAIEGDDSAAESLTETDATLTTAGTLSVSDLDTTDEVTPSVTAVTATGDTDGLSNDQLLGMLSVDADAIIDGVSNDGTLNWNFDSSSVAGEAFDHLAVGESLVLDYTVVVTDSQGVTAEQVVSITINGSNDAPVIAIEGDDSAAESLTETDAPLTTAGTLSVSDLDTTDDVTPSVTAVTATGDTDGLSNDQLLSMLSVDADAIIDGVSNDGTLNWTFDSSSVAGEAFDHLAVGESLVLDYTVVVTDSQGVTAEQVVQITINGSNDAPVIALDGDDSASESLTETDDTLTTAGTLSVSDLDTTDDVTPSVTAVTATGDTDGLSNDQLLNMLSVDADAIIVGVSNDGTLNWTFDSSSVAGEAFDHLAVGESLVLDYTVVVTDSQGVTAEQVVSITINGSNDAPVIAIEGDDSAAESLTETDATLTTAGTLSVSDLDTTDEVTPSVTAVTATGDTDGLSNAELLGMLSVDADAIIANTENDGTLNWTFDSSNVAGEAFDHLAVGESLVLDYTVVVTDSQGVTAEQVVSITINGSNDAPVIALEGDDSAAESLTETDDTLATSGTLSISDLDTTDIVTPSVTAVTATGDTDGLSNDQLLGMLSVDADAIIDGVSNDGTLNWAFDSSSVAGEAFDHLAVGESLVLDYTVVVTDSQGVTAEQVVSITINGSNDAPVIAIEGDDSASESLTETDNTLTTSGTLSVSDLDTTDDVTPSVTAVTATGDTDGLSNDQLLSMLSVDADAIIANTENDGTLNWTFDSASVEGEAFDHLAVGESLVLDYTVVVTDSQGVTAEQVVSITINGSNDAPAIAIDSDDSASESLTETDDTLTTAGTLSISDLDTTDDVTSSVTAVTATGDTDGLSNDQLLSMLSVDADAIIANTENDGTLNWTFDSSSVAGEAFDHLAVGESLVLDYTVVVTDSQGATAEQVVQITINGSNDAPVIALEGDDSASESLTETDDTLATSGTLSVSDLDTTDDVTPSVTAVTATVDTDGLSNDQLLSMLSVDADAIIDGVSNDGTLNWTFDSNSVAGEAFDHLAVGESLVLDYTVVVTDSQGATADQVVSITINGSNDAPVIALEGDDSAAESLTETDDTLTTSGTLSVSDLDTTDEVTPSVTAVTATGDTDGLSNAELLSMLSVDADAIIDGVSNDGTLNWTFDSSSVVGEAFDHLAVGESLVLDYTVVVTDSQGVTAEQVVSITINGSNDAPMLVEGAQPADQSGNDGDRITPFSVADAFTDIDNGAELSFSADNLPDGLVIDPTTGEISGTLSPGASTGGDNADGIYTVSLTGTDENGLDVTTTFTWTVANVAPEAFDNTAVLDEGVATSDTTTTTGNVLSDGDTNGDVDVDGGNDTDALVVSGIGAGANADTDTVAGTPVTGIYGSVTIAEDGSYTYALDNGNAAVQALTEGEVITETFTYAISDGQGGTDTALLTVTINGTNDAPVLVDGAQPADQSANDGDTITPFTIAGAFTDVDEGAELTYSVDNLPDGLVIDPITGEISGTLSADASTGGDNNDGIYTVTLTGTDENGAEVTTTFTFEIGNPVPEALSQSADVSEDGVTTAEGSLLVDADGQPATVDVDGDTLTIASVNGQEVADTATVIQGTYGQLIIAPDGTWSYVLDNESEAVQSLEDGQQVTDDFSFVVSDGQGGTAVGELTINIAGLSDNAAPEPVVPVAPVDGTSVISPTVPGANDGSDGDEFGPLTVDEEELFRPLSESSQFDIPSIQPVQLTIILRDVVANEAIYEFSLPAGAFESTNNEEITVESTRTDGSPLPDYVVFDSDSLTYRVNRELALSLGVERIDVKVIGRDESGNEASTSFVIYLTPEQEDEQASDDSFGNDGQASENDQLPEGQGDSEGNEQDESSDQEQADTEETAVLGAVPLSDMLKVAGRDGFSNDHAEVLADLMKLLEGDSRIS</sequence>
<dbReference type="SMART" id="SM00736">
    <property type="entry name" value="CADG"/>
    <property type="match status" value="2"/>
</dbReference>
<feature type="region of interest" description="Disordered" evidence="4">
    <location>
        <begin position="2475"/>
        <end position="2509"/>
    </location>
</feature>
<feature type="compositionally biased region" description="Polar residues" evidence="4">
    <location>
        <begin position="3588"/>
        <end position="3597"/>
    </location>
</feature>
<dbReference type="InterPro" id="IPR013783">
    <property type="entry name" value="Ig-like_fold"/>
</dbReference>
<name>A0ABU9GE40_COBMA</name>
<dbReference type="InterPro" id="IPR039005">
    <property type="entry name" value="CSPG_rpt"/>
</dbReference>
<keyword evidence="3" id="KW-0325">Glycoprotein</keyword>
<protein>
    <submittedName>
        <fullName evidence="6">VCBS domain-containing protein</fullName>
    </submittedName>
</protein>
<dbReference type="PROSITE" id="PS50268">
    <property type="entry name" value="CADHERIN_2"/>
    <property type="match status" value="4"/>
</dbReference>
<dbReference type="PROSITE" id="PS00018">
    <property type="entry name" value="EF_HAND_1"/>
    <property type="match status" value="1"/>
</dbReference>
<evidence type="ECO:0000259" key="5">
    <source>
        <dbReference type="PROSITE" id="PS50268"/>
    </source>
</evidence>
<dbReference type="InterPro" id="IPR015919">
    <property type="entry name" value="Cadherin-like_sf"/>
</dbReference>
<dbReference type="PROSITE" id="PS51854">
    <property type="entry name" value="CSPG"/>
    <property type="match status" value="3"/>
</dbReference>
<feature type="compositionally biased region" description="Polar residues" evidence="4">
    <location>
        <begin position="2104"/>
        <end position="2117"/>
    </location>
</feature>
<feature type="compositionally biased region" description="Polar residues" evidence="4">
    <location>
        <begin position="7781"/>
        <end position="7794"/>
    </location>
</feature>
<dbReference type="SUPFAM" id="SSF49313">
    <property type="entry name" value="Cadherin-like"/>
    <property type="match status" value="6"/>
</dbReference>
<dbReference type="InterPro" id="IPR018247">
    <property type="entry name" value="EF_Hand_1_Ca_BS"/>
</dbReference>
<dbReference type="Proteomes" id="UP001378242">
    <property type="component" value="Unassembled WGS sequence"/>
</dbReference>
<feature type="domain" description="Cadherin" evidence="5">
    <location>
        <begin position="1126"/>
        <end position="1235"/>
    </location>
</feature>
<dbReference type="Gene3D" id="2.60.40.10">
    <property type="entry name" value="Immunoglobulins"/>
    <property type="match status" value="8"/>
</dbReference>
<dbReference type="InterPro" id="IPR051561">
    <property type="entry name" value="FRAS1_ECM"/>
</dbReference>
<evidence type="ECO:0000313" key="6">
    <source>
        <dbReference type="EMBL" id="MEL0615252.1"/>
    </source>
</evidence>
<gene>
    <name evidence="6" type="ORF">V6243_00305</name>
</gene>
<feature type="region of interest" description="Disordered" evidence="4">
    <location>
        <begin position="3586"/>
        <end position="3611"/>
    </location>
</feature>
<dbReference type="PANTHER" id="PTHR45739:SF8">
    <property type="entry name" value="FRAS1-RELATED EXTRACELLULAR MATRIX PROTEIN 1"/>
    <property type="match status" value="1"/>
</dbReference>
<evidence type="ECO:0000313" key="7">
    <source>
        <dbReference type="Proteomes" id="UP001378242"/>
    </source>
</evidence>
<keyword evidence="2" id="KW-0677">Repeat</keyword>
<accession>A0ABU9GE40</accession>
<dbReference type="Pfam" id="PF17803">
    <property type="entry name" value="Cadherin_4"/>
    <property type="match status" value="1"/>
</dbReference>
<evidence type="ECO:0000256" key="1">
    <source>
        <dbReference type="ARBA" id="ARBA00022729"/>
    </source>
</evidence>
<dbReference type="InterPro" id="IPR006644">
    <property type="entry name" value="Cadg"/>
</dbReference>
<keyword evidence="7" id="KW-1185">Reference proteome</keyword>
<feature type="compositionally biased region" description="Acidic residues" evidence="4">
    <location>
        <begin position="3601"/>
        <end position="3611"/>
    </location>
</feature>
<proteinExistence type="predicted"/>
<dbReference type="RefSeq" id="WP_341541566.1">
    <property type="nucleotide sequence ID" value="NZ_JBAKAP010000001.1"/>
</dbReference>
<feature type="domain" description="Cadherin" evidence="5">
    <location>
        <begin position="3709"/>
        <end position="3839"/>
    </location>
</feature>
<feature type="compositionally biased region" description="Acidic residues" evidence="4">
    <location>
        <begin position="7804"/>
        <end position="7821"/>
    </location>
</feature>
<evidence type="ECO:0000256" key="2">
    <source>
        <dbReference type="ARBA" id="ARBA00022737"/>
    </source>
</evidence>
<evidence type="ECO:0000256" key="3">
    <source>
        <dbReference type="ARBA" id="ARBA00023180"/>
    </source>
</evidence>
<reference evidence="6 7" key="1">
    <citation type="submission" date="2024-02" db="EMBL/GenBank/DDBJ databases">
        <title>Bacteria isolated from the canopy kelp, Nereocystis luetkeana.</title>
        <authorList>
            <person name="Pfister C.A."/>
            <person name="Younker I.T."/>
            <person name="Light S.H."/>
        </authorList>
    </citation>
    <scope>NUCLEOTIDE SEQUENCE [LARGE SCALE GENOMIC DNA]</scope>
    <source>
        <strain evidence="6 7">TI.5.07</strain>
    </source>
</reference>
<dbReference type="InterPro" id="IPR010221">
    <property type="entry name" value="VCBS_dom"/>
</dbReference>
<dbReference type="Pfam" id="PF05345">
    <property type="entry name" value="He_PIG"/>
    <property type="match status" value="6"/>
</dbReference>
<dbReference type="Pfam" id="PF17963">
    <property type="entry name" value="Big_9"/>
    <property type="match status" value="7"/>
</dbReference>
<feature type="region of interest" description="Disordered" evidence="4">
    <location>
        <begin position="7775"/>
        <end position="7829"/>
    </location>
</feature>
<feature type="region of interest" description="Disordered" evidence="4">
    <location>
        <begin position="2099"/>
        <end position="2139"/>
    </location>
</feature>
<feature type="domain" description="Cadherin" evidence="5">
    <location>
        <begin position="1370"/>
        <end position="1487"/>
    </location>
</feature>
<feature type="domain" description="Cadherin" evidence="5">
    <location>
        <begin position="2009"/>
        <end position="2103"/>
    </location>
</feature>
<dbReference type="InterPro" id="IPR040853">
    <property type="entry name" value="RapA2_cadherin-like"/>
</dbReference>
<dbReference type="PANTHER" id="PTHR45739">
    <property type="entry name" value="MATRIX PROTEIN, PUTATIVE-RELATED"/>
    <property type="match status" value="1"/>
</dbReference>
<comment type="caution">
    <text evidence="6">The sequence shown here is derived from an EMBL/GenBank/DDBJ whole genome shotgun (WGS) entry which is preliminary data.</text>
</comment>